<dbReference type="Gene3D" id="3.90.550.10">
    <property type="entry name" value="Spore Coat Polysaccharide Biosynthesis Protein SpsA, Chain A"/>
    <property type="match status" value="1"/>
</dbReference>
<comment type="caution">
    <text evidence="4">The sequence shown here is derived from an EMBL/GenBank/DDBJ whole genome shotgun (WGS) entry which is preliminary data.</text>
</comment>
<sequence>MTLVSVIVPVYNVEKTLNRAIESIIKQSSDQYDLEIILVNDGSTDSSSTICEDWASKCSEIVCYHKENGGLSSARNYGLKKASGSIISFLDSDDYFMDNTFFQVIPFFIENEIDIAVFGIEKGSLTESTKLTVTDRIIDNKEKNIEQLFTEKAVDFYAWNKIYRSTLFKEIAYPEGKLYEDVMPTYQLVNASSRISYHSIVGIFYFQNPDSIVYQHFNSKQYDNIDQRKILLNSIRIDYPQLLPLAISKLADGYLSTGYKITSVKGNETEREQYLTKIRHDIKNNEEKIVGNKAVPLTKRMALRLLLMNGNLYNRLYKLVLKK</sequence>
<evidence type="ECO:0000313" key="5">
    <source>
        <dbReference type="Proteomes" id="UP000674938"/>
    </source>
</evidence>
<gene>
    <name evidence="4" type="ORF">I6N95_21810</name>
</gene>
<name>A0A940PGS6_9ENTE</name>
<keyword evidence="1" id="KW-0328">Glycosyltransferase</keyword>
<dbReference type="PANTHER" id="PTHR22916">
    <property type="entry name" value="GLYCOSYLTRANSFERASE"/>
    <property type="match status" value="1"/>
</dbReference>
<dbReference type="InterPro" id="IPR001173">
    <property type="entry name" value="Glyco_trans_2-like"/>
</dbReference>
<dbReference type="AlphaFoldDB" id="A0A940PGS6"/>
<accession>A0A940PGS6</accession>
<dbReference type="RefSeq" id="WP_209531482.1">
    <property type="nucleotide sequence ID" value="NZ_JAEEGA010000018.1"/>
</dbReference>
<organism evidence="4 5">
    <name type="scientific">Vagococcus allomyrinae</name>
    <dbReference type="NCBI Taxonomy" id="2794353"/>
    <lineage>
        <taxon>Bacteria</taxon>
        <taxon>Bacillati</taxon>
        <taxon>Bacillota</taxon>
        <taxon>Bacilli</taxon>
        <taxon>Lactobacillales</taxon>
        <taxon>Enterococcaceae</taxon>
        <taxon>Vagococcus</taxon>
    </lineage>
</organism>
<keyword evidence="5" id="KW-1185">Reference proteome</keyword>
<dbReference type="PANTHER" id="PTHR22916:SF51">
    <property type="entry name" value="GLYCOSYLTRANSFERASE EPSH-RELATED"/>
    <property type="match status" value="1"/>
</dbReference>
<keyword evidence="2" id="KW-0808">Transferase</keyword>
<dbReference type="Pfam" id="PF00535">
    <property type="entry name" value="Glycos_transf_2"/>
    <property type="match status" value="1"/>
</dbReference>
<proteinExistence type="predicted"/>
<evidence type="ECO:0000313" key="4">
    <source>
        <dbReference type="EMBL" id="MBP1043668.1"/>
    </source>
</evidence>
<evidence type="ECO:0000256" key="2">
    <source>
        <dbReference type="ARBA" id="ARBA00022679"/>
    </source>
</evidence>
<reference evidence="4" key="1">
    <citation type="submission" date="2020-12" db="EMBL/GenBank/DDBJ databases">
        <title>Vagococcus allomyrinae sp. nov. and Enterococcus lavae sp. nov., isolated from the larvae of Allomyrina dichotoma.</title>
        <authorList>
            <person name="Lee S.D."/>
        </authorList>
    </citation>
    <scope>NUCLEOTIDE SEQUENCE</scope>
    <source>
        <strain evidence="4">BWB3-3</strain>
    </source>
</reference>
<evidence type="ECO:0000256" key="1">
    <source>
        <dbReference type="ARBA" id="ARBA00022676"/>
    </source>
</evidence>
<dbReference type="GO" id="GO:0016757">
    <property type="term" value="F:glycosyltransferase activity"/>
    <property type="evidence" value="ECO:0007669"/>
    <property type="project" value="UniProtKB-KW"/>
</dbReference>
<dbReference type="SUPFAM" id="SSF53448">
    <property type="entry name" value="Nucleotide-diphospho-sugar transferases"/>
    <property type="match status" value="1"/>
</dbReference>
<dbReference type="EMBL" id="JAEEGA010000018">
    <property type="protein sequence ID" value="MBP1043668.1"/>
    <property type="molecule type" value="Genomic_DNA"/>
</dbReference>
<protein>
    <submittedName>
        <fullName evidence="4">Glycosyltransferase family 2 protein</fullName>
    </submittedName>
</protein>
<dbReference type="CDD" id="cd00761">
    <property type="entry name" value="Glyco_tranf_GTA_type"/>
    <property type="match status" value="1"/>
</dbReference>
<feature type="domain" description="Glycosyltransferase 2-like" evidence="3">
    <location>
        <begin position="5"/>
        <end position="171"/>
    </location>
</feature>
<dbReference type="Proteomes" id="UP000674938">
    <property type="component" value="Unassembled WGS sequence"/>
</dbReference>
<dbReference type="InterPro" id="IPR029044">
    <property type="entry name" value="Nucleotide-diphossugar_trans"/>
</dbReference>
<evidence type="ECO:0000259" key="3">
    <source>
        <dbReference type="Pfam" id="PF00535"/>
    </source>
</evidence>